<keyword evidence="3" id="KW-1185">Reference proteome</keyword>
<evidence type="ECO:0000313" key="3">
    <source>
        <dbReference type="Proteomes" id="UP000460435"/>
    </source>
</evidence>
<dbReference type="EMBL" id="WLZY01000010">
    <property type="protein sequence ID" value="NDL60220.1"/>
    <property type="molecule type" value="Genomic_DNA"/>
</dbReference>
<feature type="region of interest" description="Disordered" evidence="1">
    <location>
        <begin position="1"/>
        <end position="28"/>
    </location>
</feature>
<reference evidence="2 3" key="1">
    <citation type="submission" date="2019-11" db="EMBL/GenBank/DDBJ databases">
        <authorList>
            <person name="Li X.-J."/>
            <person name="Feng X.-M."/>
        </authorList>
    </citation>
    <scope>NUCLEOTIDE SEQUENCE [LARGE SCALE GENOMIC DNA]</scope>
    <source>
        <strain evidence="2 3">XMNu-373</strain>
    </source>
</reference>
<organism evidence="2 3">
    <name type="scientific">Phytoactinopolyspora mesophila</name>
    <dbReference type="NCBI Taxonomy" id="2650750"/>
    <lineage>
        <taxon>Bacteria</taxon>
        <taxon>Bacillati</taxon>
        <taxon>Actinomycetota</taxon>
        <taxon>Actinomycetes</taxon>
        <taxon>Jiangellales</taxon>
        <taxon>Jiangellaceae</taxon>
        <taxon>Phytoactinopolyspora</taxon>
    </lineage>
</organism>
<accession>A0A7K3MAL1</accession>
<dbReference type="Proteomes" id="UP000460435">
    <property type="component" value="Unassembled WGS sequence"/>
</dbReference>
<protein>
    <submittedName>
        <fullName evidence="2">Uncharacterized protein</fullName>
    </submittedName>
</protein>
<proteinExistence type="predicted"/>
<comment type="caution">
    <text evidence="2">The sequence shown here is derived from an EMBL/GenBank/DDBJ whole genome shotgun (WGS) entry which is preliminary data.</text>
</comment>
<gene>
    <name evidence="2" type="ORF">F7O44_24405</name>
</gene>
<dbReference type="RefSeq" id="WP_162452919.1">
    <property type="nucleotide sequence ID" value="NZ_WLZY01000010.1"/>
</dbReference>
<dbReference type="AlphaFoldDB" id="A0A7K3MAL1"/>
<evidence type="ECO:0000256" key="1">
    <source>
        <dbReference type="SAM" id="MobiDB-lite"/>
    </source>
</evidence>
<name>A0A7K3MAL1_9ACTN</name>
<sequence>MNLSERDQVHTQSGSECAGLDDRAHDEDRTARQISGAVLAGRISEPEGRWRLAAIVYKSDVCPTVAAAFLNQRDQVAVDLTSMLRDLVITKVVGTAEQPSPLNLRRIVGGTSFRGWMRQFARGSALSLKRDLVRARRRNGVPVAPVGIQYDDRDLSSGKSALEMLADKRTARTQTYDVLDAEDARIEAAIDTYTRMAPRLRGYSKTHLAARTLRAAFRLPDTGRIVAPERREQLRRSVEGDVAAAARAVRHLAAGEQPDDEMADLAAVFDGWSNDELDELAHMDPHVAHQLVLSAVTPWPPPKAKTLTRLRQQVTALTAAKGMDSRLAREAVTAFAASVAETNPPTRSTASVPKCPETLQADQARWAYAAAKLVEAGFRTLGECSDDIHKSLIRMLEDFETDHAST</sequence>
<evidence type="ECO:0000313" key="2">
    <source>
        <dbReference type="EMBL" id="NDL60220.1"/>
    </source>
</evidence>